<evidence type="ECO:0000256" key="2">
    <source>
        <dbReference type="SAM" id="Phobius"/>
    </source>
</evidence>
<protein>
    <submittedName>
        <fullName evidence="3">Uncharacterized protein</fullName>
    </submittedName>
</protein>
<keyword evidence="2" id="KW-0472">Membrane</keyword>
<proteinExistence type="predicted"/>
<sequence length="284" mass="32509">MPDQFYAFARTAKDLSRNPLGIIALFILLIYGFACLVLGTIGEHLRTVERLPLIFFLVIFPVVVLGVFYWLVAKHHYKLYGPGDYQNEENFFKGSSASASVRQTSKNKNPEGLSIKNDQDRKPKNDEPGKQGNNPQNIEDLLSFGKGSVVAEFFEMIINRDLKEFDLSTGSTTEKILVKQLAVTRAEVWFDQTYNSIFGSQIALLKLLNERKYPVDSVVMDSYFEKQQQKFPKLFSTWTKEGYLNFLFVNSLIVIEDGNYRITPHGIEFLMVITKKGLSEDRDF</sequence>
<evidence type="ECO:0000256" key="1">
    <source>
        <dbReference type="SAM" id="MobiDB-lite"/>
    </source>
</evidence>
<dbReference type="RefSeq" id="WP_180139726.1">
    <property type="nucleotide sequence ID" value="NZ_CAADHO010000003.1"/>
</dbReference>
<evidence type="ECO:0000313" key="4">
    <source>
        <dbReference type="Proteomes" id="UP000507962"/>
    </source>
</evidence>
<dbReference type="EMBL" id="CAADHO010000003">
    <property type="protein sequence ID" value="VFQ44368.1"/>
    <property type="molecule type" value="Genomic_DNA"/>
</dbReference>
<feature type="region of interest" description="Disordered" evidence="1">
    <location>
        <begin position="101"/>
        <end position="137"/>
    </location>
</feature>
<feature type="transmembrane region" description="Helical" evidence="2">
    <location>
        <begin position="53"/>
        <end position="72"/>
    </location>
</feature>
<keyword evidence="2" id="KW-1133">Transmembrane helix</keyword>
<gene>
    <name evidence="3" type="ORF">MSL71_20170</name>
</gene>
<feature type="transmembrane region" description="Helical" evidence="2">
    <location>
        <begin position="20"/>
        <end position="41"/>
    </location>
</feature>
<evidence type="ECO:0000313" key="3">
    <source>
        <dbReference type="EMBL" id="VFQ44368.1"/>
    </source>
</evidence>
<dbReference type="AlphaFoldDB" id="A0A4V6ILA5"/>
<organism evidence="3 4">
    <name type="scientific">Desulfoluna butyratoxydans</name>
    <dbReference type="NCBI Taxonomy" id="231438"/>
    <lineage>
        <taxon>Bacteria</taxon>
        <taxon>Pseudomonadati</taxon>
        <taxon>Thermodesulfobacteriota</taxon>
        <taxon>Desulfobacteria</taxon>
        <taxon>Desulfobacterales</taxon>
        <taxon>Desulfolunaceae</taxon>
        <taxon>Desulfoluna</taxon>
    </lineage>
</organism>
<name>A0A4V6ILA5_9BACT</name>
<dbReference type="Proteomes" id="UP000507962">
    <property type="component" value="Unassembled WGS sequence"/>
</dbReference>
<reference evidence="3 4" key="1">
    <citation type="submission" date="2019-03" db="EMBL/GenBank/DDBJ databases">
        <authorList>
            <person name="Nijsse B."/>
        </authorList>
    </citation>
    <scope>NUCLEOTIDE SEQUENCE [LARGE SCALE GENOMIC DNA]</scope>
    <source>
        <strain evidence="3">Desulfoluna butyratoxydans MSL71</strain>
    </source>
</reference>
<feature type="compositionally biased region" description="Basic and acidic residues" evidence="1">
    <location>
        <begin position="117"/>
        <end position="129"/>
    </location>
</feature>
<keyword evidence="4" id="KW-1185">Reference proteome</keyword>
<accession>A0A4V6ILA5</accession>
<keyword evidence="2" id="KW-0812">Transmembrane</keyword>